<dbReference type="GO" id="GO:0030288">
    <property type="term" value="C:outer membrane-bounded periplasmic space"/>
    <property type="evidence" value="ECO:0007669"/>
    <property type="project" value="TreeGrafter"/>
</dbReference>
<accession>A0AAU7C8B7</accession>
<dbReference type="Gene3D" id="2.40.50.100">
    <property type="match status" value="1"/>
</dbReference>
<name>A0AAU7C8B7_9BACT</name>
<dbReference type="InterPro" id="IPR006143">
    <property type="entry name" value="RND_pump_MFP"/>
</dbReference>
<evidence type="ECO:0000313" key="7">
    <source>
        <dbReference type="EMBL" id="XBH01406.1"/>
    </source>
</evidence>
<dbReference type="FunFam" id="2.40.30.170:FF:000010">
    <property type="entry name" value="Efflux RND transporter periplasmic adaptor subunit"/>
    <property type="match status" value="1"/>
</dbReference>
<dbReference type="InterPro" id="IPR058647">
    <property type="entry name" value="BSH_CzcB-like"/>
</dbReference>
<dbReference type="GO" id="GO:0060003">
    <property type="term" value="P:copper ion export"/>
    <property type="evidence" value="ECO:0007669"/>
    <property type="project" value="TreeGrafter"/>
</dbReference>
<evidence type="ECO:0000256" key="1">
    <source>
        <dbReference type="ARBA" id="ARBA00009477"/>
    </source>
</evidence>
<dbReference type="NCBIfam" id="TIGR01730">
    <property type="entry name" value="RND_mfp"/>
    <property type="match status" value="1"/>
</dbReference>
<comment type="similarity">
    <text evidence="1">Belongs to the membrane fusion protein (MFP) (TC 8.A.1) family.</text>
</comment>
<dbReference type="InterPro" id="IPR051909">
    <property type="entry name" value="MFP_Cation_Efflux"/>
</dbReference>
<dbReference type="EMBL" id="CP155447">
    <property type="protein sequence ID" value="XBH01406.1"/>
    <property type="molecule type" value="Genomic_DNA"/>
</dbReference>
<feature type="region of interest" description="Disordered" evidence="3">
    <location>
        <begin position="245"/>
        <end position="272"/>
    </location>
</feature>
<feature type="domain" description="CusB-like beta-barrel" evidence="4">
    <location>
        <begin position="313"/>
        <end position="391"/>
    </location>
</feature>
<dbReference type="GO" id="GO:0015679">
    <property type="term" value="P:plasma membrane copper ion transport"/>
    <property type="evidence" value="ECO:0007669"/>
    <property type="project" value="TreeGrafter"/>
</dbReference>
<dbReference type="Pfam" id="PF25954">
    <property type="entry name" value="Beta-barrel_RND_2"/>
    <property type="match status" value="1"/>
</dbReference>
<dbReference type="PANTHER" id="PTHR30097">
    <property type="entry name" value="CATION EFFLUX SYSTEM PROTEIN CUSB"/>
    <property type="match status" value="1"/>
</dbReference>
<dbReference type="PANTHER" id="PTHR30097:SF4">
    <property type="entry name" value="SLR6042 PROTEIN"/>
    <property type="match status" value="1"/>
</dbReference>
<dbReference type="Gene3D" id="2.40.420.20">
    <property type="match status" value="1"/>
</dbReference>
<dbReference type="RefSeq" id="WP_406694109.1">
    <property type="nucleotide sequence ID" value="NZ_CP155447.1"/>
</dbReference>
<dbReference type="AlphaFoldDB" id="A0AAU7C8B7"/>
<dbReference type="GO" id="GO:0016020">
    <property type="term" value="C:membrane"/>
    <property type="evidence" value="ECO:0007669"/>
    <property type="project" value="InterPro"/>
</dbReference>
<feature type="domain" description="CzcB-like barrel-sandwich hybrid" evidence="5">
    <location>
        <begin position="39"/>
        <end position="310"/>
    </location>
</feature>
<evidence type="ECO:0000259" key="4">
    <source>
        <dbReference type="Pfam" id="PF25954"/>
    </source>
</evidence>
<dbReference type="Gene3D" id="2.40.30.170">
    <property type="match status" value="1"/>
</dbReference>
<dbReference type="InterPro" id="IPR058649">
    <property type="entry name" value="CzcB_C"/>
</dbReference>
<protein>
    <submittedName>
        <fullName evidence="7">Efflux RND transporter periplasmic adaptor subunit</fullName>
    </submittedName>
</protein>
<proteinExistence type="inferred from homology"/>
<dbReference type="InterPro" id="IPR058792">
    <property type="entry name" value="Beta-barrel_RND_2"/>
</dbReference>
<feature type="domain" description="CzcB-like C-terminal circularly permuted SH3-like" evidence="6">
    <location>
        <begin position="399"/>
        <end position="460"/>
    </location>
</feature>
<evidence type="ECO:0000259" key="6">
    <source>
        <dbReference type="Pfam" id="PF25975"/>
    </source>
</evidence>
<reference evidence="7" key="1">
    <citation type="submission" date="2024-05" db="EMBL/GenBank/DDBJ databases">
        <title>Planctomycetes of the genus Singulisphaera possess chitinolytic capabilities.</title>
        <authorList>
            <person name="Ivanova A."/>
        </authorList>
    </citation>
    <scope>NUCLEOTIDE SEQUENCE</scope>
    <source>
        <strain evidence="7">Ch08T</strain>
    </source>
</reference>
<dbReference type="Pfam" id="PF25975">
    <property type="entry name" value="CzcB_C"/>
    <property type="match status" value="1"/>
</dbReference>
<dbReference type="Pfam" id="PF25973">
    <property type="entry name" value="BSH_CzcB"/>
    <property type="match status" value="1"/>
</dbReference>
<dbReference type="SUPFAM" id="SSF111369">
    <property type="entry name" value="HlyD-like secretion proteins"/>
    <property type="match status" value="1"/>
</dbReference>
<evidence type="ECO:0000256" key="3">
    <source>
        <dbReference type="SAM" id="MobiDB-lite"/>
    </source>
</evidence>
<dbReference type="GO" id="GO:0046914">
    <property type="term" value="F:transition metal ion binding"/>
    <property type="evidence" value="ECO:0007669"/>
    <property type="project" value="TreeGrafter"/>
</dbReference>
<sequence>MFSEEQQKIVGLRTARVTAGTVPHVLSAPGQVAPNESQYAYITPRAAGVVRSVNAHIGQFVHAGDLLATIDSPVVGEARLELYTRVQELEIAKAQADWEEMVYRNTQELIELLRKGESPEAIQNRFAERAVGDDRERLLTAYAQYRLAIATVERNRELNSQKLITPKQFQEVTAGYEVAQATYQSLMDQTGFEAKLANTRARQAKRQAETAVRTAEERLRIFGVKPDGSEPELVGGKVAGLKVDEPEAKGENQAAAKPVGGRPEAATNETEAPVSTYSIRAPFDGTILDREMIVPGVAVDITHRIFTMANLSSVWIEASVHEGDFDLLASSHEGSEIRFRSPAYLDREFEGTVIYSGDLVDEKSRSIKLLAKALNPDRLLKPGMFVEVEILSPRKKAAVQIPSSALLNEGDRTYVFVKTGPDRFVRRDVDAEAPRGDLVTIRRGLDKGDEVVVEGEFKLKALSVQLASAGH</sequence>
<gene>
    <name evidence="7" type="ORF">V5E97_23980</name>
</gene>
<evidence type="ECO:0000256" key="2">
    <source>
        <dbReference type="ARBA" id="ARBA00022448"/>
    </source>
</evidence>
<dbReference type="GO" id="GO:0022857">
    <property type="term" value="F:transmembrane transporter activity"/>
    <property type="evidence" value="ECO:0007669"/>
    <property type="project" value="InterPro"/>
</dbReference>
<evidence type="ECO:0000259" key="5">
    <source>
        <dbReference type="Pfam" id="PF25973"/>
    </source>
</evidence>
<organism evidence="7">
    <name type="scientific">Singulisphaera sp. Ch08</name>
    <dbReference type="NCBI Taxonomy" id="3120278"/>
    <lineage>
        <taxon>Bacteria</taxon>
        <taxon>Pseudomonadati</taxon>
        <taxon>Planctomycetota</taxon>
        <taxon>Planctomycetia</taxon>
        <taxon>Isosphaerales</taxon>
        <taxon>Isosphaeraceae</taxon>
        <taxon>Singulisphaera</taxon>
    </lineage>
</organism>
<keyword evidence="2" id="KW-0813">Transport</keyword>